<evidence type="ECO:0000313" key="3">
    <source>
        <dbReference type="Proteomes" id="UP000470186"/>
    </source>
</evidence>
<dbReference type="Pfam" id="PF16220">
    <property type="entry name" value="DUF4880"/>
    <property type="match status" value="1"/>
</dbReference>
<evidence type="ECO:0000313" key="2">
    <source>
        <dbReference type="EMBL" id="MQU32416.1"/>
    </source>
</evidence>
<keyword evidence="3" id="KW-1185">Reference proteome</keyword>
<reference evidence="2 3" key="1">
    <citation type="submission" date="2019-10" db="EMBL/GenBank/DDBJ databases">
        <title>Evaluation of single-gene subtyping targets for Pseudomonas.</title>
        <authorList>
            <person name="Reichler S.J."/>
            <person name="Orsi R.H."/>
            <person name="Wiedmann M."/>
            <person name="Martin N.H."/>
            <person name="Murphy S.I."/>
        </authorList>
    </citation>
    <scope>NUCLEOTIDE SEQUENCE [LARGE SCALE GENOMIC DNA]</scope>
    <source>
        <strain evidence="2 3">FSL R10-2107</strain>
    </source>
</reference>
<dbReference type="AlphaFoldDB" id="A0A7X1Y920"/>
<gene>
    <name evidence="2" type="ORF">GHO30_13610</name>
</gene>
<sequence length="72" mass="7881">MNSQGREQQIITETAAEWVVRLHAGDLDAAAQAQLEQWLAADERHAPALQFAKQTWAALGSLAQDPEMARPA</sequence>
<evidence type="ECO:0000259" key="1">
    <source>
        <dbReference type="Pfam" id="PF16220"/>
    </source>
</evidence>
<organism evidence="2 3">
    <name type="scientific">Pseudomonas helleri</name>
    <dbReference type="NCBI Taxonomy" id="1608996"/>
    <lineage>
        <taxon>Bacteria</taxon>
        <taxon>Pseudomonadati</taxon>
        <taxon>Pseudomonadota</taxon>
        <taxon>Gammaproteobacteria</taxon>
        <taxon>Pseudomonadales</taxon>
        <taxon>Pseudomonadaceae</taxon>
        <taxon>Pseudomonas</taxon>
    </lineage>
</organism>
<comment type="caution">
    <text evidence="2">The sequence shown here is derived from an EMBL/GenBank/DDBJ whole genome shotgun (WGS) entry which is preliminary data.</text>
</comment>
<proteinExistence type="predicted"/>
<accession>A0A7X1Y920</accession>
<dbReference type="InterPro" id="IPR032623">
    <property type="entry name" value="FecR_N"/>
</dbReference>
<feature type="non-terminal residue" evidence="2">
    <location>
        <position position="72"/>
    </location>
</feature>
<feature type="domain" description="FecR N-terminal" evidence="1">
    <location>
        <begin position="14"/>
        <end position="54"/>
    </location>
</feature>
<dbReference type="Proteomes" id="UP000470186">
    <property type="component" value="Unassembled WGS sequence"/>
</dbReference>
<protein>
    <submittedName>
        <fullName evidence="2">DUF4880 domain-containing protein</fullName>
    </submittedName>
</protein>
<dbReference type="RefSeq" id="WP_323369770.1">
    <property type="nucleotide sequence ID" value="NZ_WIVX01000060.1"/>
</dbReference>
<dbReference type="EMBL" id="WIVX01000060">
    <property type="protein sequence ID" value="MQU32416.1"/>
    <property type="molecule type" value="Genomic_DNA"/>
</dbReference>
<name>A0A7X1Y920_9PSED</name>